<dbReference type="EMBL" id="KZ613938">
    <property type="protein sequence ID" value="PMD47481.1"/>
    <property type="molecule type" value="Genomic_DNA"/>
</dbReference>
<dbReference type="Proteomes" id="UP000235786">
    <property type="component" value="Unassembled WGS sequence"/>
</dbReference>
<sequence>MTRTNRVAAKVDTETTPAAAEEAMINPQAATEDRTTTPQAARAVALEVTTINPREARAVALEEATINPQVDMEGQTITQEAVRVVDKEEAMISQADMAGQTITHLEARVEVSEEDSRVGNLADLVAGSLLLSRRACKLQKVSLRRRDGKADAAFCSGFLISSGRLPGF</sequence>
<accession>A0A2J6S9P3</accession>
<organism evidence="1 2">
    <name type="scientific">Hyaloscypha variabilis (strain UAMH 11265 / GT02V1 / F)</name>
    <name type="common">Meliniomyces variabilis</name>
    <dbReference type="NCBI Taxonomy" id="1149755"/>
    <lineage>
        <taxon>Eukaryota</taxon>
        <taxon>Fungi</taxon>
        <taxon>Dikarya</taxon>
        <taxon>Ascomycota</taxon>
        <taxon>Pezizomycotina</taxon>
        <taxon>Leotiomycetes</taxon>
        <taxon>Helotiales</taxon>
        <taxon>Hyaloscyphaceae</taxon>
        <taxon>Hyaloscypha</taxon>
        <taxon>Hyaloscypha variabilis</taxon>
    </lineage>
</organism>
<proteinExistence type="predicted"/>
<reference evidence="1 2" key="1">
    <citation type="submission" date="2016-04" db="EMBL/GenBank/DDBJ databases">
        <title>A degradative enzymes factory behind the ericoid mycorrhizal symbiosis.</title>
        <authorList>
            <consortium name="DOE Joint Genome Institute"/>
            <person name="Martino E."/>
            <person name="Morin E."/>
            <person name="Grelet G."/>
            <person name="Kuo A."/>
            <person name="Kohler A."/>
            <person name="Daghino S."/>
            <person name="Barry K."/>
            <person name="Choi C."/>
            <person name="Cichocki N."/>
            <person name="Clum A."/>
            <person name="Copeland A."/>
            <person name="Hainaut M."/>
            <person name="Haridas S."/>
            <person name="Labutti K."/>
            <person name="Lindquist E."/>
            <person name="Lipzen A."/>
            <person name="Khouja H.-R."/>
            <person name="Murat C."/>
            <person name="Ohm R."/>
            <person name="Olson A."/>
            <person name="Spatafora J."/>
            <person name="Veneault-Fourrey C."/>
            <person name="Henrissat B."/>
            <person name="Grigoriev I."/>
            <person name="Martin F."/>
            <person name="Perotto S."/>
        </authorList>
    </citation>
    <scope>NUCLEOTIDE SEQUENCE [LARGE SCALE GENOMIC DNA]</scope>
    <source>
        <strain evidence="1 2">F</strain>
    </source>
</reference>
<gene>
    <name evidence="1" type="ORF">L207DRAFT_158501</name>
</gene>
<evidence type="ECO:0000313" key="2">
    <source>
        <dbReference type="Proteomes" id="UP000235786"/>
    </source>
</evidence>
<dbReference type="AlphaFoldDB" id="A0A2J6S9P3"/>
<protein>
    <submittedName>
        <fullName evidence="1">Uncharacterized protein</fullName>
    </submittedName>
</protein>
<name>A0A2J6S9P3_HYAVF</name>
<evidence type="ECO:0000313" key="1">
    <source>
        <dbReference type="EMBL" id="PMD47481.1"/>
    </source>
</evidence>
<keyword evidence="2" id="KW-1185">Reference proteome</keyword>